<organism evidence="1 2">
    <name type="scientific">Didymella pomorum</name>
    <dbReference type="NCBI Taxonomy" id="749634"/>
    <lineage>
        <taxon>Eukaryota</taxon>
        <taxon>Fungi</taxon>
        <taxon>Dikarya</taxon>
        <taxon>Ascomycota</taxon>
        <taxon>Pezizomycotina</taxon>
        <taxon>Dothideomycetes</taxon>
        <taxon>Pleosporomycetidae</taxon>
        <taxon>Pleosporales</taxon>
        <taxon>Pleosporineae</taxon>
        <taxon>Didymellaceae</taxon>
        <taxon>Didymella</taxon>
    </lineage>
</organism>
<dbReference type="AlphaFoldDB" id="A0A9W8Z8P4"/>
<keyword evidence="2" id="KW-1185">Reference proteome</keyword>
<dbReference type="Proteomes" id="UP001140510">
    <property type="component" value="Unassembled WGS sequence"/>
</dbReference>
<reference evidence="1" key="1">
    <citation type="submission" date="2022-10" db="EMBL/GenBank/DDBJ databases">
        <title>Tapping the CABI collections for fungal endophytes: first genome assemblies for Collariella, Neodidymelliopsis, Ascochyta clinopodiicola, Didymella pomorum, Didymosphaeria variabile, Neocosmospora piperis and Neocucurbitaria cava.</title>
        <authorList>
            <person name="Hill R."/>
        </authorList>
    </citation>
    <scope>NUCLEOTIDE SEQUENCE</scope>
    <source>
        <strain evidence="1">IMI 355091</strain>
    </source>
</reference>
<protein>
    <submittedName>
        <fullName evidence="1">Uncharacterized protein</fullName>
    </submittedName>
</protein>
<accession>A0A9W8Z8P4</accession>
<evidence type="ECO:0000313" key="2">
    <source>
        <dbReference type="Proteomes" id="UP001140510"/>
    </source>
</evidence>
<dbReference type="EMBL" id="JAPEVA010000113">
    <property type="protein sequence ID" value="KAJ4399122.1"/>
    <property type="molecule type" value="Genomic_DNA"/>
</dbReference>
<name>A0A9W8Z8P4_9PLEO</name>
<comment type="caution">
    <text evidence="1">The sequence shown here is derived from an EMBL/GenBank/DDBJ whole genome shotgun (WGS) entry which is preliminary data.</text>
</comment>
<evidence type="ECO:0000313" key="1">
    <source>
        <dbReference type="EMBL" id="KAJ4399122.1"/>
    </source>
</evidence>
<gene>
    <name evidence="1" type="ORF">N0V91_009654</name>
</gene>
<proteinExistence type="predicted"/>
<sequence>MTIALAVQKCNPHKLYTLSRLSAHSALLCVCISDQKENKSSQDEVVDPLCPCLLDQRSPQNVQR</sequence>